<comment type="caution">
    <text evidence="7">The sequence shown here is derived from an EMBL/GenBank/DDBJ whole genome shotgun (WGS) entry which is preliminary data.</text>
</comment>
<evidence type="ECO:0000313" key="7">
    <source>
        <dbReference type="EMBL" id="KAF8393754.1"/>
    </source>
</evidence>
<dbReference type="PANTHER" id="PTHR43705:SF1">
    <property type="entry name" value="HYDROXYACYLGLUTATHIONE HYDROLASE GLOB"/>
    <property type="match status" value="1"/>
</dbReference>
<keyword evidence="8" id="KW-1185">Reference proteome</keyword>
<dbReference type="Proteomes" id="UP000655225">
    <property type="component" value="Unassembled WGS sequence"/>
</dbReference>
<dbReference type="InterPro" id="IPR035680">
    <property type="entry name" value="Clx_II_MBL"/>
</dbReference>
<name>A0A835DB64_TETSI</name>
<accession>A0A835DB64</accession>
<organism evidence="7 8">
    <name type="scientific">Tetracentron sinense</name>
    <name type="common">Spur-leaf</name>
    <dbReference type="NCBI Taxonomy" id="13715"/>
    <lineage>
        <taxon>Eukaryota</taxon>
        <taxon>Viridiplantae</taxon>
        <taxon>Streptophyta</taxon>
        <taxon>Embryophyta</taxon>
        <taxon>Tracheophyta</taxon>
        <taxon>Spermatophyta</taxon>
        <taxon>Magnoliopsida</taxon>
        <taxon>Trochodendrales</taxon>
        <taxon>Trochodendraceae</taxon>
        <taxon>Tetracentron</taxon>
    </lineage>
</organism>
<dbReference type="PANTHER" id="PTHR43705">
    <property type="entry name" value="HYDROXYACYLGLUTATHIONE HYDROLASE"/>
    <property type="match status" value="1"/>
</dbReference>
<dbReference type="SUPFAM" id="SSF56281">
    <property type="entry name" value="Metallo-hydrolase/oxidoreductase"/>
    <property type="match status" value="1"/>
</dbReference>
<dbReference type="GO" id="GO:0046872">
    <property type="term" value="F:metal ion binding"/>
    <property type="evidence" value="ECO:0007669"/>
    <property type="project" value="UniProtKB-KW"/>
</dbReference>
<comment type="similarity">
    <text evidence="2">Belongs to the metallo-beta-lactamase superfamily. Glyoxalase II family.</text>
</comment>
<dbReference type="Gene3D" id="3.60.15.10">
    <property type="entry name" value="Ribonuclease Z/Hydroxyacylglutathione hydrolase-like"/>
    <property type="match status" value="2"/>
</dbReference>
<dbReference type="AlphaFoldDB" id="A0A835DB64"/>
<evidence type="ECO:0000256" key="1">
    <source>
        <dbReference type="ARBA" id="ARBA00001947"/>
    </source>
</evidence>
<dbReference type="EMBL" id="JABCRI010000014">
    <property type="protein sequence ID" value="KAF8393754.1"/>
    <property type="molecule type" value="Genomic_DNA"/>
</dbReference>
<evidence type="ECO:0000256" key="4">
    <source>
        <dbReference type="ARBA" id="ARBA00022801"/>
    </source>
</evidence>
<evidence type="ECO:0000259" key="6">
    <source>
        <dbReference type="SMART" id="SM00849"/>
    </source>
</evidence>
<evidence type="ECO:0000313" key="8">
    <source>
        <dbReference type="Proteomes" id="UP000655225"/>
    </source>
</evidence>
<protein>
    <recommendedName>
        <fullName evidence="6">Metallo-beta-lactamase domain-containing protein</fullName>
    </recommendedName>
</protein>
<dbReference type="CDD" id="cd07723">
    <property type="entry name" value="hydroxyacylglutathione_hydrolase_MBL-fold"/>
    <property type="match status" value="1"/>
</dbReference>
<dbReference type="SMART" id="SM00849">
    <property type="entry name" value="Lactamase_B"/>
    <property type="match status" value="1"/>
</dbReference>
<keyword evidence="5" id="KW-0862">Zinc</keyword>
<dbReference type="OrthoDB" id="515692at2759"/>
<comment type="cofactor">
    <cofactor evidence="1">
        <name>Zn(2+)</name>
        <dbReference type="ChEBI" id="CHEBI:29105"/>
    </cofactor>
</comment>
<dbReference type="GO" id="GO:0016787">
    <property type="term" value="F:hydrolase activity"/>
    <property type="evidence" value="ECO:0007669"/>
    <property type="project" value="UniProtKB-KW"/>
</dbReference>
<sequence>MSLNDSCWHCCWKTCHYRDQHLIEDFYLLLYGSTYGAPARKPVRHFPEKLYEIEETLFKLAESALKFVIGDFPNAHSVGNAAMVRNCVWPDMRQHCFRKNLLYVFGTFLWRSIKTLRPGSRSLGAAQFLCSISNMASTLQIELGQRRYLIMWDKLVVETFDIIASRFSVSVLLNMDQFVWAESGVYGAHDRKCLSISWEELKGVKCSLECSMVYEPRALYSLSSFKGVAWAALKSLMDLILSSQGGHDRWTLEDDTFCNLLVLVEVPCLKDNYAYLLHDEDTGTVGVVDPSEASPVIDALSRKNRNLTYILNTHHHFDHTGGNTELKERYGAKDFPKCSWNITGADKDRIPGIDIALNDGDHWMFASHEVLVIETPGHTRGGPGAEDDWDEVAKEIVQVSNVLIIHRTYQTRWLGHVSYYFPGSGAIFTGDTLFSLSCGKLFEGSPEQAESGVVPELKNDGNTEA</sequence>
<proteinExistence type="inferred from homology"/>
<evidence type="ECO:0000256" key="5">
    <source>
        <dbReference type="ARBA" id="ARBA00022833"/>
    </source>
</evidence>
<feature type="domain" description="Metallo-beta-lactamase" evidence="6">
    <location>
        <begin position="271"/>
        <end position="457"/>
    </location>
</feature>
<keyword evidence="4" id="KW-0378">Hydrolase</keyword>
<dbReference type="InterPro" id="IPR001279">
    <property type="entry name" value="Metallo-B-lactamas"/>
</dbReference>
<evidence type="ECO:0000256" key="2">
    <source>
        <dbReference type="ARBA" id="ARBA00006759"/>
    </source>
</evidence>
<gene>
    <name evidence="7" type="ORF">HHK36_019952</name>
</gene>
<evidence type="ECO:0000256" key="3">
    <source>
        <dbReference type="ARBA" id="ARBA00022723"/>
    </source>
</evidence>
<dbReference type="Pfam" id="PF00753">
    <property type="entry name" value="Lactamase_B"/>
    <property type="match status" value="1"/>
</dbReference>
<reference evidence="7 8" key="1">
    <citation type="submission" date="2020-04" db="EMBL/GenBank/DDBJ databases">
        <title>Plant Genome Project.</title>
        <authorList>
            <person name="Zhang R.-G."/>
        </authorList>
    </citation>
    <scope>NUCLEOTIDE SEQUENCE [LARGE SCALE GENOMIC DNA]</scope>
    <source>
        <strain evidence="7">YNK0</strain>
        <tissue evidence="7">Leaf</tissue>
    </source>
</reference>
<dbReference type="InterPro" id="IPR050110">
    <property type="entry name" value="Glyoxalase_II_hydrolase"/>
</dbReference>
<keyword evidence="3" id="KW-0479">Metal-binding</keyword>
<dbReference type="InterPro" id="IPR036866">
    <property type="entry name" value="RibonucZ/Hydroxyglut_hydro"/>
</dbReference>